<evidence type="ECO:0000313" key="9">
    <source>
        <dbReference type="EMBL" id="MDX2964807.1"/>
    </source>
</evidence>
<dbReference type="Proteomes" id="UP001282288">
    <property type="component" value="Unassembled WGS sequence"/>
</dbReference>
<dbReference type="GO" id="GO:0071555">
    <property type="term" value="P:cell wall organization"/>
    <property type="evidence" value="ECO:0007669"/>
    <property type="project" value="UniProtKB-UniRule"/>
</dbReference>
<dbReference type="GO" id="GO:0005576">
    <property type="term" value="C:extracellular region"/>
    <property type="evidence" value="ECO:0007669"/>
    <property type="project" value="TreeGrafter"/>
</dbReference>
<dbReference type="GeneID" id="69813019"/>
<gene>
    <name evidence="9" type="ORF">PV399_34550</name>
    <name evidence="10" type="ORF">PV666_36330</name>
</gene>
<keyword evidence="5 6" id="KW-0961">Cell wall biogenesis/degradation</keyword>
<evidence type="ECO:0000256" key="5">
    <source>
        <dbReference type="ARBA" id="ARBA00023316"/>
    </source>
</evidence>
<organism evidence="9 12">
    <name type="scientific">Streptomyces acidiscabies</name>
    <dbReference type="NCBI Taxonomy" id="42234"/>
    <lineage>
        <taxon>Bacteria</taxon>
        <taxon>Bacillati</taxon>
        <taxon>Actinomycetota</taxon>
        <taxon>Actinomycetes</taxon>
        <taxon>Kitasatosporales</taxon>
        <taxon>Streptomycetaceae</taxon>
        <taxon>Streptomyces</taxon>
    </lineage>
</organism>
<dbReference type="PROSITE" id="PS52029">
    <property type="entry name" value="LD_TPASE"/>
    <property type="match status" value="1"/>
</dbReference>
<reference evidence="9 11" key="1">
    <citation type="journal article" date="2023" name="Microb. Genom.">
        <title>Mesoterricola silvestris gen. nov., sp. nov., Mesoterricola sediminis sp. nov., Geothrix oryzae sp. nov., Geothrix edaphica sp. nov., Geothrix rubra sp. nov., and Geothrix limicola sp. nov., six novel members of Acidobacteriota isolated from soils.</title>
        <authorList>
            <person name="Weisberg A.J."/>
            <person name="Pearce E."/>
            <person name="Kramer C.G."/>
            <person name="Chang J.H."/>
            <person name="Clarke C.R."/>
        </authorList>
    </citation>
    <scope>NUCLEOTIDE SEQUENCE</scope>
    <source>
        <strain evidence="10 11">NB05-1H</strain>
        <strain evidence="9">NRRL_B-16521</strain>
    </source>
</reference>
<evidence type="ECO:0000256" key="4">
    <source>
        <dbReference type="ARBA" id="ARBA00022984"/>
    </source>
</evidence>
<feature type="active site" description="Proton donor/acceptor" evidence="6">
    <location>
        <position position="181"/>
    </location>
</feature>
<dbReference type="EMBL" id="JARAWP010000026">
    <property type="protein sequence ID" value="MDX3023308.1"/>
    <property type="molecule type" value="Genomic_DNA"/>
</dbReference>
<dbReference type="EMBL" id="JARAWC010000034">
    <property type="protein sequence ID" value="MDX2964807.1"/>
    <property type="molecule type" value="Genomic_DNA"/>
</dbReference>
<feature type="active site" description="Nucleophile" evidence="6">
    <location>
        <position position="195"/>
    </location>
</feature>
<comment type="pathway">
    <text evidence="1 6">Cell wall biogenesis; peptidoglycan biosynthesis.</text>
</comment>
<dbReference type="InterPro" id="IPR005490">
    <property type="entry name" value="LD_TPept_cat_dom"/>
</dbReference>
<keyword evidence="11" id="KW-1185">Reference proteome</keyword>
<dbReference type="GO" id="GO:0018104">
    <property type="term" value="P:peptidoglycan-protein cross-linking"/>
    <property type="evidence" value="ECO:0007669"/>
    <property type="project" value="TreeGrafter"/>
</dbReference>
<proteinExistence type="predicted"/>
<evidence type="ECO:0000256" key="7">
    <source>
        <dbReference type="SAM" id="SignalP"/>
    </source>
</evidence>
<dbReference type="Gene3D" id="2.40.440.10">
    <property type="entry name" value="L,D-transpeptidase catalytic domain-like"/>
    <property type="match status" value="1"/>
</dbReference>
<evidence type="ECO:0000313" key="12">
    <source>
        <dbReference type="Proteomes" id="UP001282288"/>
    </source>
</evidence>
<dbReference type="GO" id="GO:0071972">
    <property type="term" value="F:peptidoglycan L,D-transpeptidase activity"/>
    <property type="evidence" value="ECO:0007669"/>
    <property type="project" value="TreeGrafter"/>
</dbReference>
<dbReference type="GO" id="GO:0016740">
    <property type="term" value="F:transferase activity"/>
    <property type="evidence" value="ECO:0007669"/>
    <property type="project" value="UniProtKB-KW"/>
</dbReference>
<keyword evidence="3 6" id="KW-0133">Cell shape</keyword>
<dbReference type="InterPro" id="IPR038063">
    <property type="entry name" value="Transpep_catalytic_dom"/>
</dbReference>
<sequence>MRTNWMWRVVTAAAVLAATASPAASAADGTSPCTAGTGPYQRQLERHLKLPQDGSQSPADCEAIRAFQARSGLSPANGYAGYPTYRMALVAQAARNPNAARRCPVGSHRVACVDLGRQLMWVQKGKRVLYTPVPIRSGRDGYETRTGTHRVHLRHKDHYSSLYNRSPMPYTQFFDGGQAFHGSYGDLFKGGSHGCVNLRVGDARRLWGVLKKGDRVVVWGTRPGIVREVGPGA</sequence>
<dbReference type="Pfam" id="PF03734">
    <property type="entry name" value="YkuD"/>
    <property type="match status" value="1"/>
</dbReference>
<dbReference type="InterPro" id="IPR050979">
    <property type="entry name" value="LD-transpeptidase"/>
</dbReference>
<comment type="caution">
    <text evidence="9">The sequence shown here is derived from an EMBL/GenBank/DDBJ whole genome shotgun (WGS) entry which is preliminary data.</text>
</comment>
<feature type="domain" description="L,D-TPase catalytic" evidence="8">
    <location>
        <begin position="109"/>
        <end position="219"/>
    </location>
</feature>
<accession>A0AAP6BHY3</accession>
<evidence type="ECO:0000256" key="2">
    <source>
        <dbReference type="ARBA" id="ARBA00022679"/>
    </source>
</evidence>
<dbReference type="PANTHER" id="PTHR30582">
    <property type="entry name" value="L,D-TRANSPEPTIDASE"/>
    <property type="match status" value="1"/>
</dbReference>
<feature type="signal peptide" evidence="7">
    <location>
        <begin position="1"/>
        <end position="26"/>
    </location>
</feature>
<keyword evidence="7" id="KW-0732">Signal</keyword>
<protein>
    <submittedName>
        <fullName evidence="9">L,D-transpeptidase family protein</fullName>
    </submittedName>
</protein>
<dbReference type="RefSeq" id="WP_040837568.1">
    <property type="nucleotide sequence ID" value="NZ_CP122369.1"/>
</dbReference>
<evidence type="ECO:0000313" key="11">
    <source>
        <dbReference type="Proteomes" id="UP001272987"/>
    </source>
</evidence>
<dbReference type="SUPFAM" id="SSF141523">
    <property type="entry name" value="L,D-transpeptidase catalytic domain-like"/>
    <property type="match status" value="1"/>
</dbReference>
<keyword evidence="2" id="KW-0808">Transferase</keyword>
<dbReference type="CDD" id="cd16913">
    <property type="entry name" value="YkuD_like"/>
    <property type="match status" value="1"/>
</dbReference>
<evidence type="ECO:0000256" key="3">
    <source>
        <dbReference type="ARBA" id="ARBA00022960"/>
    </source>
</evidence>
<dbReference type="GO" id="GO:0008360">
    <property type="term" value="P:regulation of cell shape"/>
    <property type="evidence" value="ECO:0007669"/>
    <property type="project" value="UniProtKB-UniRule"/>
</dbReference>
<keyword evidence="4 6" id="KW-0573">Peptidoglycan synthesis</keyword>
<evidence type="ECO:0000256" key="6">
    <source>
        <dbReference type="PROSITE-ProRule" id="PRU01373"/>
    </source>
</evidence>
<evidence type="ECO:0000256" key="1">
    <source>
        <dbReference type="ARBA" id="ARBA00004752"/>
    </source>
</evidence>
<dbReference type="AlphaFoldDB" id="A0AAP6BHY3"/>
<evidence type="ECO:0000313" key="10">
    <source>
        <dbReference type="EMBL" id="MDX3023308.1"/>
    </source>
</evidence>
<feature type="chain" id="PRO_5042922004" evidence="7">
    <location>
        <begin position="27"/>
        <end position="233"/>
    </location>
</feature>
<evidence type="ECO:0000259" key="8">
    <source>
        <dbReference type="PROSITE" id="PS52029"/>
    </source>
</evidence>
<name>A0AAP6BHY3_9ACTN</name>
<dbReference type="PANTHER" id="PTHR30582:SF33">
    <property type="entry name" value="EXPORTED PROTEIN"/>
    <property type="match status" value="1"/>
</dbReference>
<dbReference type="Proteomes" id="UP001272987">
    <property type="component" value="Unassembled WGS sequence"/>
</dbReference>